<dbReference type="InterPro" id="IPR046342">
    <property type="entry name" value="CBS_dom_sf"/>
</dbReference>
<evidence type="ECO:0000259" key="8">
    <source>
        <dbReference type="PROSITE" id="PS51371"/>
    </source>
</evidence>
<evidence type="ECO:0000256" key="6">
    <source>
        <dbReference type="PIRSR" id="PIRSR004692-3"/>
    </source>
</evidence>
<feature type="site" description="Catalytically relevant" evidence="6">
    <location>
        <position position="199"/>
    </location>
</feature>
<comment type="caution">
    <text evidence="10">The sequence shown here is derived from an EMBL/GenBank/DDBJ whole genome shotgun (WGS) entry which is preliminary data.</text>
</comment>
<keyword evidence="11" id="KW-1185">Reference proteome</keyword>
<dbReference type="InterPro" id="IPR035474">
    <property type="entry name" value="SIS_Kpsf"/>
</dbReference>
<dbReference type="Gene3D" id="3.40.50.10490">
    <property type="entry name" value="Glucose-6-phosphate isomerase like protein, domain 1"/>
    <property type="match status" value="1"/>
</dbReference>
<dbReference type="GO" id="GO:0046872">
    <property type="term" value="F:metal ion binding"/>
    <property type="evidence" value="ECO:0007669"/>
    <property type="project" value="UniProtKB-KW"/>
</dbReference>
<dbReference type="SMART" id="SM00116">
    <property type="entry name" value="CBS"/>
    <property type="match status" value="2"/>
</dbReference>
<feature type="domain" description="CBS" evidence="8">
    <location>
        <begin position="215"/>
        <end position="272"/>
    </location>
</feature>
<evidence type="ECO:0000259" key="9">
    <source>
        <dbReference type="PROSITE" id="PS51464"/>
    </source>
</evidence>
<feature type="domain" description="SIS" evidence="9">
    <location>
        <begin position="47"/>
        <end position="190"/>
    </location>
</feature>
<dbReference type="InterPro" id="IPR046348">
    <property type="entry name" value="SIS_dom_sf"/>
</dbReference>
<dbReference type="SUPFAM" id="SSF53697">
    <property type="entry name" value="SIS domain"/>
    <property type="match status" value="1"/>
</dbReference>
<keyword evidence="3 7" id="KW-0129">CBS domain</keyword>
<dbReference type="NCBIfam" id="TIGR00393">
    <property type="entry name" value="kpsF"/>
    <property type="match status" value="1"/>
</dbReference>
<name>A0A6L7GA25_9RHOB</name>
<keyword evidence="2" id="KW-0677">Repeat</keyword>
<keyword evidence="5" id="KW-0479">Metal-binding</keyword>
<comment type="similarity">
    <text evidence="1 4">Belongs to the SIS family. GutQ/KpsF subfamily.</text>
</comment>
<evidence type="ECO:0000256" key="4">
    <source>
        <dbReference type="PIRNR" id="PIRNR004692"/>
    </source>
</evidence>
<proteinExistence type="inferred from homology"/>
<dbReference type="RefSeq" id="WP_160896933.1">
    <property type="nucleotide sequence ID" value="NZ_WUMU01000035.1"/>
</dbReference>
<dbReference type="InterPro" id="IPR001347">
    <property type="entry name" value="SIS_dom"/>
</dbReference>
<dbReference type="CDD" id="cd05014">
    <property type="entry name" value="SIS_Kpsf"/>
    <property type="match status" value="1"/>
</dbReference>
<dbReference type="PANTHER" id="PTHR42745:SF1">
    <property type="entry name" value="ARABINOSE 5-PHOSPHATE ISOMERASE KDSD"/>
    <property type="match status" value="1"/>
</dbReference>
<dbReference type="InterPro" id="IPR004800">
    <property type="entry name" value="KdsD/KpsF-type"/>
</dbReference>
<protein>
    <submittedName>
        <fullName evidence="10">KpsF/GutQ family sugar-phosphate isomerase</fullName>
    </submittedName>
</protein>
<dbReference type="GO" id="GO:0097367">
    <property type="term" value="F:carbohydrate derivative binding"/>
    <property type="evidence" value="ECO:0007669"/>
    <property type="project" value="InterPro"/>
</dbReference>
<organism evidence="10 11">
    <name type="scientific">Pseudooceanicola albus</name>
    <dbReference type="NCBI Taxonomy" id="2692189"/>
    <lineage>
        <taxon>Bacteria</taxon>
        <taxon>Pseudomonadati</taxon>
        <taxon>Pseudomonadota</taxon>
        <taxon>Alphaproteobacteria</taxon>
        <taxon>Rhodobacterales</taxon>
        <taxon>Paracoccaceae</taxon>
        <taxon>Pseudooceanicola</taxon>
    </lineage>
</organism>
<evidence type="ECO:0000256" key="7">
    <source>
        <dbReference type="PROSITE-ProRule" id="PRU00703"/>
    </source>
</evidence>
<dbReference type="PIRSF" id="PIRSF004692">
    <property type="entry name" value="KdsD_KpsF"/>
    <property type="match status" value="1"/>
</dbReference>
<dbReference type="Pfam" id="PF01380">
    <property type="entry name" value="SIS"/>
    <property type="match status" value="1"/>
</dbReference>
<dbReference type="PROSITE" id="PS51464">
    <property type="entry name" value="SIS"/>
    <property type="match status" value="1"/>
</dbReference>
<feature type="site" description="Catalytically relevant" evidence="6">
    <location>
        <position position="158"/>
    </location>
</feature>
<dbReference type="PROSITE" id="PS51371">
    <property type="entry name" value="CBS"/>
    <property type="match status" value="2"/>
</dbReference>
<evidence type="ECO:0000256" key="1">
    <source>
        <dbReference type="ARBA" id="ARBA00008165"/>
    </source>
</evidence>
<accession>A0A6L7GA25</accession>
<evidence type="ECO:0000256" key="3">
    <source>
        <dbReference type="ARBA" id="ARBA00023122"/>
    </source>
</evidence>
<keyword evidence="5" id="KW-0862">Zinc</keyword>
<dbReference type="GO" id="GO:0005975">
    <property type="term" value="P:carbohydrate metabolic process"/>
    <property type="evidence" value="ECO:0007669"/>
    <property type="project" value="InterPro"/>
</dbReference>
<feature type="binding site" evidence="5">
    <location>
        <position position="88"/>
    </location>
    <ligand>
        <name>Zn(2+)</name>
        <dbReference type="ChEBI" id="CHEBI:29105"/>
    </ligand>
</feature>
<feature type="domain" description="CBS" evidence="8">
    <location>
        <begin position="278"/>
        <end position="330"/>
    </location>
</feature>
<evidence type="ECO:0000313" key="10">
    <source>
        <dbReference type="EMBL" id="MXN20799.1"/>
    </source>
</evidence>
<dbReference type="Proteomes" id="UP000477911">
    <property type="component" value="Unassembled WGS sequence"/>
</dbReference>
<reference evidence="10 11" key="1">
    <citation type="submission" date="2019-12" db="EMBL/GenBank/DDBJ databases">
        <authorList>
            <person name="Li M."/>
        </authorList>
    </citation>
    <scope>NUCLEOTIDE SEQUENCE [LARGE SCALE GENOMIC DNA]</scope>
    <source>
        <strain evidence="10 11">GBMRC 2024</strain>
    </source>
</reference>
<dbReference type="CDD" id="cd04604">
    <property type="entry name" value="CBS_pair_SIS_assoc"/>
    <property type="match status" value="1"/>
</dbReference>
<dbReference type="FunFam" id="3.40.50.10490:FF:000011">
    <property type="entry name" value="Arabinose 5-phosphate isomerase"/>
    <property type="match status" value="1"/>
</dbReference>
<dbReference type="InterPro" id="IPR050986">
    <property type="entry name" value="GutQ/KpsF_isomerases"/>
</dbReference>
<dbReference type="EMBL" id="WUMU01000035">
    <property type="protein sequence ID" value="MXN20799.1"/>
    <property type="molecule type" value="Genomic_DNA"/>
</dbReference>
<feature type="site" description="Catalytically relevant" evidence="6">
    <location>
        <position position="65"/>
    </location>
</feature>
<dbReference type="Gene3D" id="3.10.580.10">
    <property type="entry name" value="CBS-domain"/>
    <property type="match status" value="1"/>
</dbReference>
<dbReference type="Pfam" id="PF00571">
    <property type="entry name" value="CBS"/>
    <property type="match status" value="2"/>
</dbReference>
<sequence>MNNAVVAGEILAEQKDAALAQMARVLKTESEALALMEATLGAPHLKAIEILLAAQGRVIVTGVGKSGHIGRKIAATLASTGTPAQFVHPTEASHGDLGMVTSHDVVLAISNSGETTELADIVTYSRRFDIPLIAITRRAHSTLGQAADVTLLLPEAPEACLIGVAPTTSTTATLAMGDALAVALMHLRGFERSDFQIFHPGGKLGAQLMKVAALMIPAADLPLVAPGLSMREGLITMTAKGFGVLGVTEGGRLTGIITDGDLRRHLDELMESTAGTVATANPKTIRADALASEALKIMNTAKISALFVTDAEGAPVGLIRIHDCLRAGVA</sequence>
<evidence type="ECO:0000256" key="5">
    <source>
        <dbReference type="PIRSR" id="PIRSR004692-2"/>
    </source>
</evidence>
<gene>
    <name evidence="10" type="ORF">GR170_23470</name>
</gene>
<feature type="site" description="Catalytically relevant" evidence="6">
    <location>
        <position position="117"/>
    </location>
</feature>
<evidence type="ECO:0000313" key="11">
    <source>
        <dbReference type="Proteomes" id="UP000477911"/>
    </source>
</evidence>
<dbReference type="AlphaFoldDB" id="A0A6L7GA25"/>
<evidence type="ECO:0000256" key="2">
    <source>
        <dbReference type="ARBA" id="ARBA00022737"/>
    </source>
</evidence>
<dbReference type="GO" id="GO:0019146">
    <property type="term" value="F:arabinose-5-phosphate isomerase activity"/>
    <property type="evidence" value="ECO:0007669"/>
    <property type="project" value="UniProtKB-ARBA"/>
</dbReference>
<dbReference type="GO" id="GO:1901135">
    <property type="term" value="P:carbohydrate derivative metabolic process"/>
    <property type="evidence" value="ECO:0007669"/>
    <property type="project" value="InterPro"/>
</dbReference>
<dbReference type="PANTHER" id="PTHR42745">
    <property type="match status" value="1"/>
</dbReference>
<keyword evidence="10" id="KW-0413">Isomerase</keyword>
<dbReference type="SUPFAM" id="SSF54631">
    <property type="entry name" value="CBS-domain pair"/>
    <property type="match status" value="1"/>
</dbReference>
<dbReference type="InterPro" id="IPR000644">
    <property type="entry name" value="CBS_dom"/>
</dbReference>